<sequence>MHTPGRMTCRATQRLLLSHTSIARSPPVAAAAARAHGLLHRPCTTNYGARYGPRHLQWSPSISRRHYSTSDGEKMWPSPASGSGDSSGNDAEPRFTDAGSKTSRGGEPIDEAEFNEHHDEYLDKDDIPGLYPHHEEAEAASETVDVGEEGGQRAIDDTWFVDPAYEDKPPPRSAGADNEFVPLWIQRAKVNLEEGSSPLGGVLLGDNLPLVDKCMAQLEAGHARDVVDLDVRETCDWTNRMIIAESASTKHMHALADDLVRTVSERG</sequence>
<proteinExistence type="predicted"/>
<evidence type="ECO:0000313" key="2">
    <source>
        <dbReference type="Proteomes" id="UP001145114"/>
    </source>
</evidence>
<name>A0ACC1HHR8_9FUNG</name>
<dbReference type="EMBL" id="JAMZIH010005610">
    <property type="protein sequence ID" value="KAJ1674905.1"/>
    <property type="molecule type" value="Genomic_DNA"/>
</dbReference>
<keyword evidence="2" id="KW-1185">Reference proteome</keyword>
<dbReference type="Proteomes" id="UP001145114">
    <property type="component" value="Unassembled WGS sequence"/>
</dbReference>
<evidence type="ECO:0000313" key="1">
    <source>
        <dbReference type="EMBL" id="KAJ1674905.1"/>
    </source>
</evidence>
<protein>
    <submittedName>
        <fullName evidence="1">Uncharacterized protein</fullName>
    </submittedName>
</protein>
<reference evidence="1" key="1">
    <citation type="submission" date="2022-06" db="EMBL/GenBank/DDBJ databases">
        <title>Phylogenomic reconstructions and comparative analyses of Kickxellomycotina fungi.</title>
        <authorList>
            <person name="Reynolds N.K."/>
            <person name="Stajich J.E."/>
            <person name="Barry K."/>
            <person name="Grigoriev I.V."/>
            <person name="Crous P."/>
            <person name="Smith M.E."/>
        </authorList>
    </citation>
    <scope>NUCLEOTIDE SEQUENCE</scope>
    <source>
        <strain evidence="1">RSA 2271</strain>
    </source>
</reference>
<organism evidence="1 2">
    <name type="scientific">Spiromyces aspiralis</name>
    <dbReference type="NCBI Taxonomy" id="68401"/>
    <lineage>
        <taxon>Eukaryota</taxon>
        <taxon>Fungi</taxon>
        <taxon>Fungi incertae sedis</taxon>
        <taxon>Zoopagomycota</taxon>
        <taxon>Kickxellomycotina</taxon>
        <taxon>Kickxellomycetes</taxon>
        <taxon>Kickxellales</taxon>
        <taxon>Kickxellaceae</taxon>
        <taxon>Spiromyces</taxon>
    </lineage>
</organism>
<gene>
    <name evidence="1" type="ORF">EV182_002326</name>
</gene>
<comment type="caution">
    <text evidence="1">The sequence shown here is derived from an EMBL/GenBank/DDBJ whole genome shotgun (WGS) entry which is preliminary data.</text>
</comment>
<accession>A0ACC1HHR8</accession>